<dbReference type="SUPFAM" id="SSF51126">
    <property type="entry name" value="Pectin lyase-like"/>
    <property type="match status" value="1"/>
</dbReference>
<gene>
    <name evidence="5" type="ORF">EXU48_22565</name>
</gene>
<evidence type="ECO:0000313" key="6">
    <source>
        <dbReference type="Proteomes" id="UP000504882"/>
    </source>
</evidence>
<feature type="domain" description="Pectinesterase catalytic" evidence="4">
    <location>
        <begin position="256"/>
        <end position="411"/>
    </location>
</feature>
<dbReference type="Gene3D" id="2.160.20.10">
    <property type="entry name" value="Single-stranded right-handed beta-helix, Pectin lyase-like"/>
    <property type="match status" value="1"/>
</dbReference>
<dbReference type="Proteomes" id="UP000504882">
    <property type="component" value="Unassembled WGS sequence"/>
</dbReference>
<dbReference type="Pfam" id="PF01095">
    <property type="entry name" value="Pectinesterase"/>
    <property type="match status" value="2"/>
</dbReference>
<comment type="similarity">
    <text evidence="1">Belongs to the pectinesterase family.</text>
</comment>
<dbReference type="InterPro" id="IPR012334">
    <property type="entry name" value="Pectin_lyas_fold"/>
</dbReference>
<dbReference type="InterPro" id="IPR011050">
    <property type="entry name" value="Pectin_lyase_fold/virulence"/>
</dbReference>
<keyword evidence="2" id="KW-0378">Hydrolase</keyword>
<evidence type="ECO:0000313" key="5">
    <source>
        <dbReference type="EMBL" id="TDE88519.1"/>
    </source>
</evidence>
<dbReference type="PANTHER" id="PTHR31321">
    <property type="entry name" value="ACYL-COA THIOESTER HYDROLASE YBHC-RELATED"/>
    <property type="match status" value="1"/>
</dbReference>
<proteinExistence type="inferred from homology"/>
<evidence type="ECO:0000256" key="2">
    <source>
        <dbReference type="ARBA" id="ARBA00022801"/>
    </source>
</evidence>
<keyword evidence="3" id="KW-0063">Aspartyl esterase</keyword>
<feature type="domain" description="Pectinesterase catalytic" evidence="4">
    <location>
        <begin position="155"/>
        <end position="220"/>
    </location>
</feature>
<dbReference type="EMBL" id="SMNA01000016">
    <property type="protein sequence ID" value="TDE88519.1"/>
    <property type="molecule type" value="Genomic_DNA"/>
</dbReference>
<name>A0ABY2DX31_9MICO</name>
<reference evidence="5 6" key="1">
    <citation type="submission" date="2019-03" db="EMBL/GenBank/DDBJ databases">
        <title>Genomic features of bacteria from cold environments.</title>
        <authorList>
            <person name="Shen L."/>
        </authorList>
    </citation>
    <scope>NUCLEOTIDE SEQUENCE [LARGE SCALE GENOMIC DNA]</scope>
    <source>
        <strain evidence="6">T3246-1</strain>
    </source>
</reference>
<dbReference type="InterPro" id="IPR000070">
    <property type="entry name" value="Pectinesterase_cat"/>
</dbReference>
<keyword evidence="6" id="KW-1185">Reference proteome</keyword>
<dbReference type="RefSeq" id="WP_133109959.1">
    <property type="nucleotide sequence ID" value="NZ_SMNA01000016.1"/>
</dbReference>
<evidence type="ECO:0000259" key="4">
    <source>
        <dbReference type="Pfam" id="PF01095"/>
    </source>
</evidence>
<protein>
    <recommendedName>
        <fullName evidence="4">Pectinesterase catalytic domain-containing protein</fullName>
    </recommendedName>
</protein>
<organism evidence="5 6">
    <name type="scientific">Occultella glacieicola</name>
    <dbReference type="NCBI Taxonomy" id="2518684"/>
    <lineage>
        <taxon>Bacteria</taxon>
        <taxon>Bacillati</taxon>
        <taxon>Actinomycetota</taxon>
        <taxon>Actinomycetes</taxon>
        <taxon>Micrococcales</taxon>
        <taxon>Ruaniaceae</taxon>
        <taxon>Occultella</taxon>
    </lineage>
</organism>
<evidence type="ECO:0000256" key="1">
    <source>
        <dbReference type="ARBA" id="ARBA00008891"/>
    </source>
</evidence>
<evidence type="ECO:0000256" key="3">
    <source>
        <dbReference type="ARBA" id="ARBA00023085"/>
    </source>
</evidence>
<sequence>MSHRELSPREVTARDDERTCGGVRVSPSGAGVCVDTPLRLSFDRPVTLGRRGRLQVHRTDGTVVDTIDLADPEGARRPIGSARTDHGELHLWHYLPAVAEGTQVLLTLHRGLEEDADFVVTMDAGFVQGHGGIRAEDGWRLHTKRAPARGTAQVEVDASGGKDFCTVQGAVDHVPEGNDRDVTIRIAPGTYREIVYVPPTKPRLTLRGGDRNGTVITYPNNDRLNGDAAMRGLPIEISCCPKRVLPGSDRFNCWRAVVGVDADDVTVENLTIHNSTPAGGGQAEAFRGNGRRITLRRVSLLSHQDTLRLQGAGYVVDSYIEGDVDFVWGTGGIVVEDTELKALGPGYYTQIRNVDDGPGAAFVNVRLTRAPAVPDGSCYLSRVELSRFAPSQVVFVDASMDAHIAPQGWVLTDATGRWDTRRLRLAEHGSRTLDGLPLDVDGRSAVARTLDPDEAAPFRTPAHLLGGWDPR</sequence>
<comment type="caution">
    <text evidence="5">The sequence shown here is derived from an EMBL/GenBank/DDBJ whole genome shotgun (WGS) entry which is preliminary data.</text>
</comment>
<dbReference type="PANTHER" id="PTHR31321:SF57">
    <property type="entry name" value="PECTINESTERASE 53-RELATED"/>
    <property type="match status" value="1"/>
</dbReference>
<accession>A0ABY2DX31</accession>